<evidence type="ECO:0000313" key="11">
    <source>
        <dbReference type="EMBL" id="KAF2429679.1"/>
    </source>
</evidence>
<dbReference type="Gene3D" id="2.60.390.10">
    <property type="entry name" value="Beta-galactosidase, domain 3"/>
    <property type="match status" value="1"/>
</dbReference>
<evidence type="ECO:0000256" key="5">
    <source>
        <dbReference type="ARBA" id="ARBA00022801"/>
    </source>
</evidence>
<dbReference type="Pfam" id="PF13363">
    <property type="entry name" value="BetaGal_dom3"/>
    <property type="match status" value="1"/>
</dbReference>
<sequence length="893" mass="99325">MIIRPTSIVAYLVSCLFLVALYGPSNVITQNASSPGTGTDFLQRLVTWDDKCFFIRGERLLLYSGEAHPFRLPVPGLWLDVFEKIKALGFNCVSFYTYWGLHEGKQGRIIDEGIWSLDKFFRAASEAGIYLIARPGPYINAETAAGGFPGWTLRLKSVLRSNSPEFLDATELYAAKIGKAIANAQIINGGPVILPGTTPTTFPSQMNREYIAYVNQQFRKAGIVVPLVNNDPAMKGYFAPGSGLGEVDIYGTDAYPLRYNCAQPSIWPKTRVPIDWQIIHRQQSPTTPFAILEYQGGSATSWGGVDQEQCGALVNAEAMRVLHKQLYGFGVKLINVYMLFGGTNWGNLGDTKLHVIRHADFTSTASTNYRLNVFCSLGNVSIPQLAGQLSLNGRDSKIHVTDYNVGPDIVLRYLTAELFTWAVDKAGQKNLILYGGADEAMWIIKWQVNKARRIIRFAEGELNIHLLWRNDAYNHWTLELPAKSPIGNYSSPSKSSVIIRGGYRMRSAKISGNQLHLRGDVNATGDVELVHEPTGAVTNISFNGTPLNVSRSQKGFLRAKIQWALPSPYKVPDFRELTWKYIDPLPEVSKSAYDDSKWTLCNHRNTTNRQSLQTPTSLYASDYGYHTGCWSFAQSVWINSTFLGSWEGDSDHKTRAHNLTIPPFLQPGGKYVITVLIDHMGQDEKAPGTDSIKEPMGLINFAPHTHPQSDVMWKLTGNIGGEDYADITIGPRNEGAMFAERMGYHLPRPPSADWRIGSPTSDGMVRAGVGFFTTEFELNVPGGYDIPMVFVFSNHTIRGEYGTARHYRSQLYINGYQFGKYVSHLGPQSRFLVPEGILNYNGINTVAMTLWSLDPQGTRLGGLILDCEFPVISGYRKPRLVSMPVGRARNDGY</sequence>
<dbReference type="InterPro" id="IPR017853">
    <property type="entry name" value="GH"/>
</dbReference>
<evidence type="ECO:0000256" key="2">
    <source>
        <dbReference type="ARBA" id="ARBA00009809"/>
    </source>
</evidence>
<dbReference type="SUPFAM" id="SSF51011">
    <property type="entry name" value="Glycosyl hydrolase domain"/>
    <property type="match status" value="1"/>
</dbReference>
<dbReference type="Proteomes" id="UP000800235">
    <property type="component" value="Unassembled WGS sequence"/>
</dbReference>
<feature type="signal peptide" evidence="9">
    <location>
        <begin position="1"/>
        <end position="29"/>
    </location>
</feature>
<comment type="similarity">
    <text evidence="2 8">Belongs to the glycosyl hydrolase 35 family.</text>
</comment>
<dbReference type="GO" id="GO:0005975">
    <property type="term" value="P:carbohydrate metabolic process"/>
    <property type="evidence" value="ECO:0007669"/>
    <property type="project" value="InterPro"/>
</dbReference>
<dbReference type="InterPro" id="IPR036833">
    <property type="entry name" value="BetaGal_dom3_sf"/>
</dbReference>
<evidence type="ECO:0000256" key="9">
    <source>
        <dbReference type="SAM" id="SignalP"/>
    </source>
</evidence>
<dbReference type="Gene3D" id="2.102.20.10">
    <property type="entry name" value="Beta-galactosidase, domain 2"/>
    <property type="match status" value="1"/>
</dbReference>
<evidence type="ECO:0000256" key="8">
    <source>
        <dbReference type="RuleBase" id="RU003679"/>
    </source>
</evidence>
<dbReference type="InterPro" id="IPR001944">
    <property type="entry name" value="Glycoside_Hdrlase_35"/>
</dbReference>
<gene>
    <name evidence="11" type="ORF">EJ08DRAFT_670940</name>
</gene>
<keyword evidence="7" id="KW-0326">Glycosidase</keyword>
<name>A0A9P4TWV3_9PEZI</name>
<dbReference type="OrthoDB" id="1657402at2759"/>
<reference evidence="11" key="1">
    <citation type="journal article" date="2020" name="Stud. Mycol.">
        <title>101 Dothideomycetes genomes: a test case for predicting lifestyles and emergence of pathogens.</title>
        <authorList>
            <person name="Haridas S."/>
            <person name="Albert R."/>
            <person name="Binder M."/>
            <person name="Bloem J."/>
            <person name="Labutti K."/>
            <person name="Salamov A."/>
            <person name="Andreopoulos B."/>
            <person name="Baker S."/>
            <person name="Barry K."/>
            <person name="Bills G."/>
            <person name="Bluhm B."/>
            <person name="Cannon C."/>
            <person name="Castanera R."/>
            <person name="Culley D."/>
            <person name="Daum C."/>
            <person name="Ezra D."/>
            <person name="Gonzalez J."/>
            <person name="Henrissat B."/>
            <person name="Kuo A."/>
            <person name="Liang C."/>
            <person name="Lipzen A."/>
            <person name="Lutzoni F."/>
            <person name="Magnuson J."/>
            <person name="Mondo S."/>
            <person name="Nolan M."/>
            <person name="Ohm R."/>
            <person name="Pangilinan J."/>
            <person name="Park H.-J."/>
            <person name="Ramirez L."/>
            <person name="Alfaro M."/>
            <person name="Sun H."/>
            <person name="Tritt A."/>
            <person name="Yoshinaga Y."/>
            <person name="Zwiers L.-H."/>
            <person name="Turgeon B."/>
            <person name="Goodwin S."/>
            <person name="Spatafora J."/>
            <person name="Crous P."/>
            <person name="Grigoriev I."/>
        </authorList>
    </citation>
    <scope>NUCLEOTIDE SEQUENCE</scope>
    <source>
        <strain evidence="11">CBS 130266</strain>
    </source>
</reference>
<dbReference type="InterPro" id="IPR031330">
    <property type="entry name" value="Gly_Hdrlase_35_cat"/>
</dbReference>
<comment type="catalytic activity">
    <reaction evidence="1">
        <text>Hydrolysis of terminal non-reducing beta-D-galactose residues in beta-D-galactosides.</text>
        <dbReference type="EC" id="3.2.1.23"/>
    </reaction>
</comment>
<keyword evidence="5 11" id="KW-0378">Hydrolase</keyword>
<keyword evidence="4 9" id="KW-0732">Signal</keyword>
<evidence type="ECO:0000256" key="6">
    <source>
        <dbReference type="ARBA" id="ARBA00023180"/>
    </source>
</evidence>
<organism evidence="11 12">
    <name type="scientific">Tothia fuscella</name>
    <dbReference type="NCBI Taxonomy" id="1048955"/>
    <lineage>
        <taxon>Eukaryota</taxon>
        <taxon>Fungi</taxon>
        <taxon>Dikarya</taxon>
        <taxon>Ascomycota</taxon>
        <taxon>Pezizomycotina</taxon>
        <taxon>Dothideomycetes</taxon>
        <taxon>Pleosporomycetidae</taxon>
        <taxon>Venturiales</taxon>
        <taxon>Cylindrosympodiaceae</taxon>
        <taxon>Tothia</taxon>
    </lineage>
</organism>
<evidence type="ECO:0000259" key="10">
    <source>
        <dbReference type="SMART" id="SM01029"/>
    </source>
</evidence>
<proteinExistence type="inferred from homology"/>
<dbReference type="SUPFAM" id="SSF51445">
    <property type="entry name" value="(Trans)glycosidases"/>
    <property type="match status" value="1"/>
</dbReference>
<dbReference type="Gene3D" id="2.60.120.260">
    <property type="entry name" value="Galactose-binding domain-like"/>
    <property type="match status" value="4"/>
</dbReference>
<keyword evidence="6" id="KW-0325">Glycoprotein</keyword>
<evidence type="ECO:0000256" key="1">
    <source>
        <dbReference type="ARBA" id="ARBA00001412"/>
    </source>
</evidence>
<dbReference type="Pfam" id="PF01301">
    <property type="entry name" value="Glyco_hydro_35"/>
    <property type="match status" value="1"/>
</dbReference>
<dbReference type="Gene3D" id="3.20.20.80">
    <property type="entry name" value="Glycosidases"/>
    <property type="match status" value="1"/>
</dbReference>
<evidence type="ECO:0000256" key="4">
    <source>
        <dbReference type="ARBA" id="ARBA00022729"/>
    </source>
</evidence>
<keyword evidence="12" id="KW-1185">Reference proteome</keyword>
<dbReference type="SUPFAM" id="SSF49785">
    <property type="entry name" value="Galactose-binding domain-like"/>
    <property type="match status" value="2"/>
</dbReference>
<dbReference type="SUPFAM" id="SSF117100">
    <property type="entry name" value="Beta-galactosidase LacA, domain 3"/>
    <property type="match status" value="1"/>
</dbReference>
<evidence type="ECO:0000313" key="12">
    <source>
        <dbReference type="Proteomes" id="UP000800235"/>
    </source>
</evidence>
<dbReference type="InterPro" id="IPR025972">
    <property type="entry name" value="BetaGal_dom3"/>
</dbReference>
<evidence type="ECO:0000256" key="3">
    <source>
        <dbReference type="ARBA" id="ARBA00012756"/>
    </source>
</evidence>
<accession>A0A9P4TWV3</accession>
<dbReference type="PRINTS" id="PR00742">
    <property type="entry name" value="GLHYDRLASE35"/>
</dbReference>
<dbReference type="InterPro" id="IPR037110">
    <property type="entry name" value="Betagal_dom2_sf"/>
</dbReference>
<dbReference type="Pfam" id="PF13364">
    <property type="entry name" value="BetaGal_ABD2"/>
    <property type="match status" value="3"/>
</dbReference>
<feature type="domain" description="Beta-galactosidase" evidence="10">
    <location>
        <begin position="332"/>
        <end position="475"/>
    </location>
</feature>
<dbReference type="PANTHER" id="PTHR23421">
    <property type="entry name" value="BETA-GALACTOSIDASE RELATED"/>
    <property type="match status" value="1"/>
</dbReference>
<protein>
    <recommendedName>
        <fullName evidence="3">beta-galactosidase</fullName>
        <ecNumber evidence="3">3.2.1.23</ecNumber>
    </recommendedName>
</protein>
<dbReference type="InterPro" id="IPR008979">
    <property type="entry name" value="Galactose-bd-like_sf"/>
</dbReference>
<dbReference type="InterPro" id="IPR025300">
    <property type="entry name" value="BetaGal_jelly_roll_dom"/>
</dbReference>
<dbReference type="InterPro" id="IPR018954">
    <property type="entry name" value="Betagal_dom2"/>
</dbReference>
<dbReference type="EMBL" id="MU007045">
    <property type="protein sequence ID" value="KAF2429679.1"/>
    <property type="molecule type" value="Genomic_DNA"/>
</dbReference>
<evidence type="ECO:0000256" key="7">
    <source>
        <dbReference type="ARBA" id="ARBA00023295"/>
    </source>
</evidence>
<dbReference type="SMART" id="SM01029">
    <property type="entry name" value="BetaGal_dom2"/>
    <property type="match status" value="1"/>
</dbReference>
<comment type="caution">
    <text evidence="11">The sequence shown here is derived from an EMBL/GenBank/DDBJ whole genome shotgun (WGS) entry which is preliminary data.</text>
</comment>
<feature type="chain" id="PRO_5040470591" description="beta-galactosidase" evidence="9">
    <location>
        <begin position="30"/>
        <end position="893"/>
    </location>
</feature>
<dbReference type="GO" id="GO:0004565">
    <property type="term" value="F:beta-galactosidase activity"/>
    <property type="evidence" value="ECO:0007669"/>
    <property type="project" value="UniProtKB-EC"/>
</dbReference>
<dbReference type="EC" id="3.2.1.23" evidence="3"/>
<dbReference type="AlphaFoldDB" id="A0A9P4TWV3"/>